<evidence type="ECO:0000256" key="1">
    <source>
        <dbReference type="ARBA" id="ARBA00007228"/>
    </source>
</evidence>
<dbReference type="InterPro" id="IPR001537">
    <property type="entry name" value="SpoU_MeTrfase"/>
</dbReference>
<dbReference type="GO" id="GO:0003723">
    <property type="term" value="F:RNA binding"/>
    <property type="evidence" value="ECO:0007669"/>
    <property type="project" value="InterPro"/>
</dbReference>
<dbReference type="GeneID" id="106079677"/>
<name>A0A9U8EPA1_BIOGL</name>
<dbReference type="InterPro" id="IPR053888">
    <property type="entry name" value="MRM3-like_sub_bind"/>
</dbReference>
<dbReference type="Gene3D" id="3.30.1330.30">
    <property type="match status" value="1"/>
</dbReference>
<dbReference type="InterPro" id="IPR013123">
    <property type="entry name" value="SpoU_subst-bd"/>
</dbReference>
<dbReference type="Pfam" id="PF22435">
    <property type="entry name" value="MRM3-like_sub_bind"/>
    <property type="match status" value="1"/>
</dbReference>
<protein>
    <submittedName>
        <fullName evidence="6">rRNA methyltransferase 3, mitochondrial-like</fullName>
    </submittedName>
</protein>
<evidence type="ECO:0000313" key="5">
    <source>
        <dbReference type="Proteomes" id="UP001165740"/>
    </source>
</evidence>
<dbReference type="GO" id="GO:0008173">
    <property type="term" value="F:RNA methyltransferase activity"/>
    <property type="evidence" value="ECO:0007669"/>
    <property type="project" value="InterPro"/>
</dbReference>
<dbReference type="RefSeq" id="XP_013096330.2">
    <property type="nucleotide sequence ID" value="XM_013240876.2"/>
</dbReference>
<keyword evidence="5" id="KW-1185">Reference proteome</keyword>
<comment type="similarity">
    <text evidence="1">Belongs to the class IV-like SAM-binding methyltransferase superfamily. RNA methyltransferase TrmH family.</text>
</comment>
<dbReference type="SMART" id="SM00967">
    <property type="entry name" value="SpoU_sub_bind"/>
    <property type="match status" value="1"/>
</dbReference>
<organism evidence="5 6">
    <name type="scientific">Biomphalaria glabrata</name>
    <name type="common">Bloodfluke planorb</name>
    <name type="synonym">Freshwater snail</name>
    <dbReference type="NCBI Taxonomy" id="6526"/>
    <lineage>
        <taxon>Eukaryota</taxon>
        <taxon>Metazoa</taxon>
        <taxon>Spiralia</taxon>
        <taxon>Lophotrochozoa</taxon>
        <taxon>Mollusca</taxon>
        <taxon>Gastropoda</taxon>
        <taxon>Heterobranchia</taxon>
        <taxon>Euthyneura</taxon>
        <taxon>Panpulmonata</taxon>
        <taxon>Hygrophila</taxon>
        <taxon>Lymnaeoidea</taxon>
        <taxon>Planorbidae</taxon>
        <taxon>Biomphalaria</taxon>
    </lineage>
</organism>
<dbReference type="AlphaFoldDB" id="A0A9U8EPA1"/>
<dbReference type="GO" id="GO:0006396">
    <property type="term" value="P:RNA processing"/>
    <property type="evidence" value="ECO:0007669"/>
    <property type="project" value="InterPro"/>
</dbReference>
<dbReference type="PANTHER" id="PTHR43191:SF2">
    <property type="entry name" value="RRNA METHYLTRANSFERASE 3, MITOCHONDRIAL"/>
    <property type="match status" value="1"/>
</dbReference>
<dbReference type="Proteomes" id="UP001165740">
    <property type="component" value="Chromosome 12"/>
</dbReference>
<gene>
    <name evidence="6" type="primary">LOC106079677</name>
</gene>
<dbReference type="InterPro" id="IPR029064">
    <property type="entry name" value="Ribosomal_eL30-like_sf"/>
</dbReference>
<dbReference type="GO" id="GO:0032259">
    <property type="term" value="P:methylation"/>
    <property type="evidence" value="ECO:0007669"/>
    <property type="project" value="UniProtKB-KW"/>
</dbReference>
<evidence type="ECO:0000256" key="3">
    <source>
        <dbReference type="ARBA" id="ARBA00022679"/>
    </source>
</evidence>
<evidence type="ECO:0000313" key="6">
    <source>
        <dbReference type="RefSeq" id="XP_013096330.2"/>
    </source>
</evidence>
<dbReference type="Pfam" id="PF00588">
    <property type="entry name" value="SpoU_methylase"/>
    <property type="match status" value="2"/>
</dbReference>
<dbReference type="InterPro" id="IPR051259">
    <property type="entry name" value="rRNA_Methyltransferase"/>
</dbReference>
<dbReference type="OMA" id="WTVRISR"/>
<dbReference type="OrthoDB" id="270651at2759"/>
<dbReference type="GO" id="GO:0005737">
    <property type="term" value="C:cytoplasm"/>
    <property type="evidence" value="ECO:0007669"/>
    <property type="project" value="UniProtKB-ARBA"/>
</dbReference>
<dbReference type="InterPro" id="IPR029026">
    <property type="entry name" value="tRNA_m1G_MTases_N"/>
</dbReference>
<evidence type="ECO:0000256" key="2">
    <source>
        <dbReference type="ARBA" id="ARBA00022603"/>
    </source>
</evidence>
<evidence type="ECO:0000259" key="4">
    <source>
        <dbReference type="SMART" id="SM00967"/>
    </source>
</evidence>
<sequence length="465" mass="51777">MAAPLRTCVHSVTKILNIYINGNGVLLKNSNHLIENVPRSTYFINKKLYSQVRKKQKPKDPRKNTQYPYVPGDPLQEDAIREVAAENDYISKITARNKKNDEVKLNELQKSSRVHLTNAGLQYEVLKEGDKRFGQIIMDLKSSKLGMVKEAVILEGHRLIKDAVALGAKMKSLYFCEASALESLPKEYLQNVTMYKVTFKDMKVWADTTTPSGLLGIFEKPQQGELIAAPDVVLPITLIFDSLKDPGNAGTLIRTAAAIGCEKVITTKGSVNVWEPKVIRSAMGGHFCIPIVTGLSWSDVHNHLQDGTRVFLANSKPSHVLSKTFSKHLTVDDIKEVEDVELSESDNDTEDDKDAEEMEHEELIKEMNLEKLSREFHKVPLTVYDYSEIPLAPAADGNIPAVALIVGGETEGLSALAKKFAYNHYGHYVTIPMNSRVNSLNTGIAGSLILYELRKKLLTFGKLNQ</sequence>
<reference evidence="6" key="1">
    <citation type="submission" date="2025-08" db="UniProtKB">
        <authorList>
            <consortium name="RefSeq"/>
        </authorList>
    </citation>
    <scope>IDENTIFICATION</scope>
</reference>
<dbReference type="SUPFAM" id="SSF55315">
    <property type="entry name" value="L30e-like"/>
    <property type="match status" value="1"/>
</dbReference>
<feature type="domain" description="RNA 2-O ribose methyltransferase substrate binding" evidence="4">
    <location>
        <begin position="153"/>
        <end position="224"/>
    </location>
</feature>
<accession>A0A9U8EPA1</accession>
<dbReference type="InterPro" id="IPR029028">
    <property type="entry name" value="Alpha/beta_knot_MTases"/>
</dbReference>
<keyword evidence="2" id="KW-0489">Methyltransferase</keyword>
<dbReference type="KEGG" id="bgt:106079677"/>
<dbReference type="PANTHER" id="PTHR43191">
    <property type="entry name" value="RRNA METHYLTRANSFERASE 3"/>
    <property type="match status" value="1"/>
</dbReference>
<dbReference type="SUPFAM" id="SSF75217">
    <property type="entry name" value="alpha/beta knot"/>
    <property type="match status" value="1"/>
</dbReference>
<proteinExistence type="inferred from homology"/>
<dbReference type="Gene3D" id="3.40.1280.10">
    <property type="match status" value="1"/>
</dbReference>
<keyword evidence="3" id="KW-0808">Transferase</keyword>